<proteinExistence type="inferred from homology"/>
<feature type="domain" description="AARP2CN" evidence="3">
    <location>
        <begin position="251"/>
        <end position="332"/>
    </location>
</feature>
<evidence type="ECO:0000313" key="6">
    <source>
        <dbReference type="Proteomes" id="UP000009170"/>
    </source>
</evidence>
<dbReference type="FunCoup" id="A0A090M732">
    <property type="interactions" value="1776"/>
</dbReference>
<evidence type="ECO:0000256" key="2">
    <source>
        <dbReference type="SAM" id="MobiDB-lite"/>
    </source>
</evidence>
<dbReference type="RefSeq" id="XP_022838944.1">
    <property type="nucleotide sequence ID" value="XM_022984189.1"/>
</dbReference>
<dbReference type="STRING" id="70448.A0A090M732"/>
<dbReference type="EMBL" id="CAID01000005">
    <property type="protein sequence ID" value="CEF97879.1"/>
    <property type="molecule type" value="Genomic_DNA"/>
</dbReference>
<organism evidence="5 6">
    <name type="scientific">Ostreococcus tauri</name>
    <name type="common">Marine green alga</name>
    <dbReference type="NCBI Taxonomy" id="70448"/>
    <lineage>
        <taxon>Eukaryota</taxon>
        <taxon>Viridiplantae</taxon>
        <taxon>Chlorophyta</taxon>
        <taxon>Mamiellophyceae</taxon>
        <taxon>Mamiellales</taxon>
        <taxon>Bathycoccaceae</taxon>
        <taxon>Ostreococcus</taxon>
    </lineage>
</organism>
<dbReference type="SMART" id="SM01362">
    <property type="entry name" value="DUF663"/>
    <property type="match status" value="1"/>
</dbReference>
<evidence type="ECO:0000259" key="3">
    <source>
        <dbReference type="SMART" id="SM00785"/>
    </source>
</evidence>
<dbReference type="Pfam" id="PF04950">
    <property type="entry name" value="RIBIOP_C"/>
    <property type="match status" value="1"/>
</dbReference>
<sequence length="847" mass="94581">MPGPSAHGQRNKRHNSGRHQSKHSWKKHKTSDDASVREMFGARVRAGLKTGLGVGNKRTRAMRARQAREANRASVLAERRHARATPRVTAVLCFNEVEQGAEDVRAFCEGLVRAVRGDGASEGEIEDVVRGMFEDASTPRTATSARHRARASFMLMNPNNALASLEILKACDVLLVVASVTSPEPSEAVARCLPTLKALGIPQTLLALRGLEDVKQAKRQEVKKAMMNLVANEFQMTTDRVKALPASSRAELTELARQTLEIRVDQPRWRLQRPYVLAHRREVVPNAEDDRFATVIVEGYVRGDSGNANQLWNLPGVGDFPVAKIESILEPPEARLNARADKDDTMEGDEVLMTWTRDDSIAQPVMRENEPDEMAGEQTWPTATELQNAELESMRKARPAGMSAYQASWLLDGKGADDEDEADDDDDDADMDDVPDEDTFGAEAEMREGGAEIEEGEGSDEEWVAGDDDDDDEMDQETRRNLDAAQRDSSKRAMLQDAENEDLKFPDEMDTPDHMPARDRFAKYRGLKSFRSSPWDPKESLPYDYSRVFAFENFRRAHKRALEVREEDAVAGVQVGTYVRITFANVPRVPVIALFEGLGRYKAPNPSECPRGDDGTIGAGVGPSWNGWVGGAGPVVVSGLMQYESCLSVMNYVVTKSTNYDAPLKSKDALWFHVGWRRERAAPVYNTDNLGDKHKLERFLRARVPTIASVFAPITYGPAPVIAFKETFNAQGVSVDLCLTGSVRDANPDRIILKRVILSAVPFRTHKHKSVARFMFHNPDDIRWFKPLELWTKYGLRGKIVEPVGTHGRMKCIFNNVIHQHDTICATLYKRVYPKFSLSERHIGSGQ</sequence>
<gene>
    <name evidence="5" type="ORF">OT_ostta05g01080</name>
</gene>
<feature type="domain" description="Ribosome biogenesis protein BMS1/TSR1 C-terminal" evidence="4">
    <location>
        <begin position="508"/>
        <end position="832"/>
    </location>
</feature>
<dbReference type="GO" id="GO:0003924">
    <property type="term" value="F:GTPase activity"/>
    <property type="evidence" value="ECO:0007669"/>
    <property type="project" value="TreeGrafter"/>
</dbReference>
<dbReference type="AlphaFoldDB" id="A0A090M732"/>
<dbReference type="SMART" id="SM00785">
    <property type="entry name" value="AARP2CN"/>
    <property type="match status" value="1"/>
</dbReference>
<dbReference type="Proteomes" id="UP000009170">
    <property type="component" value="Unassembled WGS sequence"/>
</dbReference>
<dbReference type="OrthoDB" id="119302at2759"/>
<evidence type="ECO:0000259" key="4">
    <source>
        <dbReference type="SMART" id="SM01362"/>
    </source>
</evidence>
<feature type="compositionally biased region" description="Acidic residues" evidence="2">
    <location>
        <begin position="451"/>
        <end position="475"/>
    </location>
</feature>
<evidence type="ECO:0000313" key="5">
    <source>
        <dbReference type="EMBL" id="CEF97879.1"/>
    </source>
</evidence>
<dbReference type="GO" id="GO:0005525">
    <property type="term" value="F:GTP binding"/>
    <property type="evidence" value="ECO:0007669"/>
    <property type="project" value="TreeGrafter"/>
</dbReference>
<dbReference type="PANTHER" id="PTHR12858">
    <property type="entry name" value="RIBOSOME BIOGENESIS PROTEIN"/>
    <property type="match status" value="1"/>
</dbReference>
<dbReference type="PANTHER" id="PTHR12858:SF1">
    <property type="entry name" value="PRE-RRNA-PROCESSING PROTEIN TSR1 HOMOLOG"/>
    <property type="match status" value="1"/>
</dbReference>
<feature type="compositionally biased region" description="Acidic residues" evidence="2">
    <location>
        <begin position="417"/>
        <end position="440"/>
    </location>
</feature>
<dbReference type="GO" id="GO:0030688">
    <property type="term" value="C:preribosome, small subunit precursor"/>
    <property type="evidence" value="ECO:0007669"/>
    <property type="project" value="TreeGrafter"/>
</dbReference>
<dbReference type="Pfam" id="PF08142">
    <property type="entry name" value="AARP2CN"/>
    <property type="match status" value="1"/>
</dbReference>
<protein>
    <submittedName>
        <fullName evidence="5">Ribosome biogenesis protein BMS1/TSR1,C-terminal</fullName>
    </submittedName>
</protein>
<feature type="compositionally biased region" description="Basic and acidic residues" evidence="2">
    <location>
        <begin position="476"/>
        <end position="491"/>
    </location>
</feature>
<evidence type="ECO:0000256" key="1">
    <source>
        <dbReference type="ARBA" id="ARBA00038288"/>
    </source>
</evidence>
<dbReference type="InParanoid" id="A0A090M732"/>
<dbReference type="GeneID" id="9834422"/>
<dbReference type="InterPro" id="IPR007034">
    <property type="entry name" value="BMS1_TSR1_C"/>
</dbReference>
<name>A0A090M732_OSTTA</name>
<dbReference type="KEGG" id="ota:OT_ostta05g01080"/>
<comment type="caution">
    <text evidence="5">The sequence shown here is derived from an EMBL/GenBank/DDBJ whole genome shotgun (WGS) entry which is preliminary data.</text>
</comment>
<accession>A0A090M732</accession>
<feature type="compositionally biased region" description="Basic and acidic residues" evidence="2">
    <location>
        <begin position="501"/>
        <end position="516"/>
    </location>
</feature>
<keyword evidence="6" id="KW-1185">Reference proteome</keyword>
<feature type="region of interest" description="Disordered" evidence="2">
    <location>
        <begin position="414"/>
        <end position="516"/>
    </location>
</feature>
<dbReference type="InterPro" id="IPR012948">
    <property type="entry name" value="AARP2CN"/>
</dbReference>
<dbReference type="GO" id="GO:0005634">
    <property type="term" value="C:nucleus"/>
    <property type="evidence" value="ECO:0007669"/>
    <property type="project" value="InterPro"/>
</dbReference>
<feature type="region of interest" description="Disordered" evidence="2">
    <location>
        <begin position="1"/>
        <end position="35"/>
    </location>
</feature>
<reference evidence="5 6" key="2">
    <citation type="journal article" date="2014" name="BMC Genomics">
        <title>An improved genome of the model marine alga Ostreococcus tauri unfolds by assessing Illumina de novo assemblies.</title>
        <authorList>
            <person name="Blanc-Mathieu R."/>
            <person name="Verhelst B."/>
            <person name="Derelle E."/>
            <person name="Rombauts S."/>
            <person name="Bouget F.Y."/>
            <person name="Carre I."/>
            <person name="Chateau A."/>
            <person name="Eyre-Walker A."/>
            <person name="Grimsley N."/>
            <person name="Moreau H."/>
            <person name="Piegu B."/>
            <person name="Rivals E."/>
            <person name="Schackwitz W."/>
            <person name="Van de Peer Y."/>
            <person name="Piganeau G."/>
        </authorList>
    </citation>
    <scope>NUCLEOTIDE SEQUENCE [LARGE SCALE GENOMIC DNA]</scope>
    <source>
        <strain evidence="6">OTTH 0595 / CCAP 157/2 / RCC745</strain>
    </source>
</reference>
<feature type="compositionally biased region" description="Basic residues" evidence="2">
    <location>
        <begin position="9"/>
        <end position="29"/>
    </location>
</feature>
<dbReference type="GO" id="GO:0000462">
    <property type="term" value="P:maturation of SSU-rRNA from tricistronic rRNA transcript (SSU-rRNA, 5.8S rRNA, LSU-rRNA)"/>
    <property type="evidence" value="ECO:0007669"/>
    <property type="project" value="TreeGrafter"/>
</dbReference>
<dbReference type="GO" id="GO:0000479">
    <property type="term" value="P:endonucleolytic cleavage of tricistronic rRNA transcript (SSU-rRNA, 5.8S rRNA, LSU-rRNA)"/>
    <property type="evidence" value="ECO:0007669"/>
    <property type="project" value="TreeGrafter"/>
</dbReference>
<dbReference type="GO" id="GO:0034511">
    <property type="term" value="F:U3 snoRNA binding"/>
    <property type="evidence" value="ECO:0007669"/>
    <property type="project" value="TreeGrafter"/>
</dbReference>
<reference evidence="6" key="1">
    <citation type="journal article" date="2006" name="Proc. Natl. Acad. Sci. U.S.A.">
        <title>Genome analysis of the smallest free-living eukaryote Ostreococcus tauri unveils many unique features.</title>
        <authorList>
            <person name="Derelle E."/>
            <person name="Ferraz C."/>
            <person name="Rombauts S."/>
            <person name="Rouze P."/>
            <person name="Worden A.Z."/>
            <person name="Robbens S."/>
            <person name="Partensky F."/>
            <person name="Degroeve S."/>
            <person name="Echeynie S."/>
            <person name="Cooke R."/>
            <person name="Saeys Y."/>
            <person name="Wuyts J."/>
            <person name="Jabbari K."/>
            <person name="Bowler C."/>
            <person name="Panaud O."/>
            <person name="Piegu B."/>
            <person name="Ball S.G."/>
            <person name="Ral J.-P."/>
            <person name="Bouget F.-Y."/>
            <person name="Piganeau G."/>
            <person name="De Baets B."/>
            <person name="Picard A."/>
            <person name="Delseny M."/>
            <person name="Demaille J."/>
            <person name="Van de Peer Y."/>
            <person name="Moreau H."/>
        </authorList>
    </citation>
    <scope>NUCLEOTIDE SEQUENCE [LARGE SCALE GENOMIC DNA]</scope>
    <source>
        <strain evidence="6">OTTH 0595 / CCAP 157/2 / RCC745</strain>
    </source>
</reference>
<dbReference type="InterPro" id="IPR039761">
    <property type="entry name" value="Bms1/Tsr1"/>
</dbReference>
<comment type="similarity">
    <text evidence="1">Belongs to the TRAFAC class translation factor GTPase superfamily. Bms1-like GTPase family. TSR1 subfamily.</text>
</comment>